<dbReference type="InterPro" id="IPR036412">
    <property type="entry name" value="HAD-like_sf"/>
</dbReference>
<comment type="caution">
    <text evidence="5">The sequence shown here is derived from an EMBL/GenBank/DDBJ whole genome shotgun (WGS) entry which is preliminary data.</text>
</comment>
<comment type="pathway">
    <text evidence="2">Organic acid metabolism; glycolate biosynthesis; glycolate from 2-phosphoglycolate: step 1/1.</text>
</comment>
<dbReference type="GO" id="GO:0008967">
    <property type="term" value="F:phosphoglycolate phosphatase activity"/>
    <property type="evidence" value="ECO:0007669"/>
    <property type="project" value="UniProtKB-EC"/>
</dbReference>
<dbReference type="GO" id="GO:0005829">
    <property type="term" value="C:cytosol"/>
    <property type="evidence" value="ECO:0007669"/>
    <property type="project" value="TreeGrafter"/>
</dbReference>
<dbReference type="Gene3D" id="3.40.50.1000">
    <property type="entry name" value="HAD superfamily/HAD-like"/>
    <property type="match status" value="1"/>
</dbReference>
<gene>
    <name evidence="5" type="ORF">BXY66_2137</name>
</gene>
<dbReference type="InterPro" id="IPR050155">
    <property type="entry name" value="HAD-like_hydrolase_sf"/>
</dbReference>
<dbReference type="SFLD" id="SFLDG01129">
    <property type="entry name" value="C1.5:_HAD__Beta-PGM__Phosphata"/>
    <property type="match status" value="1"/>
</dbReference>
<evidence type="ECO:0000256" key="2">
    <source>
        <dbReference type="ARBA" id="ARBA00004818"/>
    </source>
</evidence>
<dbReference type="SUPFAM" id="SSF56784">
    <property type="entry name" value="HAD-like"/>
    <property type="match status" value="1"/>
</dbReference>
<dbReference type="OrthoDB" id="9793014at2"/>
<reference evidence="5 6" key="1">
    <citation type="submission" date="2019-03" db="EMBL/GenBank/DDBJ databases">
        <title>Genomic Encyclopedia of Archaeal and Bacterial Type Strains, Phase II (KMG-II): from individual species to whole genera.</title>
        <authorList>
            <person name="Goeker M."/>
        </authorList>
    </citation>
    <scope>NUCLEOTIDE SEQUENCE [LARGE SCALE GENOMIC DNA]</scope>
    <source>
        <strain evidence="5 6">DSM 26433</strain>
    </source>
</reference>
<dbReference type="PRINTS" id="PR00413">
    <property type="entry name" value="HADHALOGNASE"/>
</dbReference>
<dbReference type="SFLD" id="SFLDS00003">
    <property type="entry name" value="Haloacid_Dehalogenase"/>
    <property type="match status" value="1"/>
</dbReference>
<accession>A0A4R1NQF6</accession>
<dbReference type="InterPro" id="IPR023198">
    <property type="entry name" value="PGP-like_dom2"/>
</dbReference>
<comment type="catalytic activity">
    <reaction evidence="1">
        <text>2-phosphoglycolate + H2O = glycolate + phosphate</text>
        <dbReference type="Rhea" id="RHEA:14369"/>
        <dbReference type="ChEBI" id="CHEBI:15377"/>
        <dbReference type="ChEBI" id="CHEBI:29805"/>
        <dbReference type="ChEBI" id="CHEBI:43474"/>
        <dbReference type="ChEBI" id="CHEBI:58033"/>
        <dbReference type="EC" id="3.1.3.18"/>
    </reaction>
</comment>
<dbReference type="EC" id="3.1.3.18" evidence="4"/>
<evidence type="ECO:0000313" key="5">
    <source>
        <dbReference type="EMBL" id="TCL10069.1"/>
    </source>
</evidence>
<dbReference type="EMBL" id="SMGR01000001">
    <property type="protein sequence ID" value="TCL10069.1"/>
    <property type="molecule type" value="Genomic_DNA"/>
</dbReference>
<sequence>MRTVIFDLDGTLADTSGDLIAAANFCFRNMGFGDVLDVEYDAGIALRGGRRMLTEGLTRLGRFEEAMVDRYYPVLLEAYGEHIAEFTYFFPGALEAVEALRSAGYGVGICTNKPEALAEQLMQTLGARDLFGALVGADTLTVRKPDPEPLRETARRLGGDPDLTILIGDSDTDRNTARAAGVPSVLVTFGPSGDDMAALEPEALLDDYAALPMVVDALIGRNS</sequence>
<dbReference type="Pfam" id="PF13419">
    <property type="entry name" value="HAD_2"/>
    <property type="match status" value="1"/>
</dbReference>
<dbReference type="RefSeq" id="WP_132860046.1">
    <property type="nucleotide sequence ID" value="NZ_SMGR01000001.1"/>
</dbReference>
<evidence type="ECO:0000313" key="6">
    <source>
        <dbReference type="Proteomes" id="UP000295673"/>
    </source>
</evidence>
<organism evidence="5 6">
    <name type="scientific">Shimia isoporae</name>
    <dbReference type="NCBI Taxonomy" id="647720"/>
    <lineage>
        <taxon>Bacteria</taxon>
        <taxon>Pseudomonadati</taxon>
        <taxon>Pseudomonadota</taxon>
        <taxon>Alphaproteobacteria</taxon>
        <taxon>Rhodobacterales</taxon>
        <taxon>Roseobacteraceae</taxon>
    </lineage>
</organism>
<dbReference type="NCBIfam" id="TIGR01549">
    <property type="entry name" value="HAD-SF-IA-v1"/>
    <property type="match status" value="1"/>
</dbReference>
<evidence type="ECO:0000256" key="1">
    <source>
        <dbReference type="ARBA" id="ARBA00000830"/>
    </source>
</evidence>
<name>A0A4R1NQF6_9RHOB</name>
<dbReference type="Proteomes" id="UP000295673">
    <property type="component" value="Unassembled WGS sequence"/>
</dbReference>
<protein>
    <recommendedName>
        <fullName evidence="4">phosphoglycolate phosphatase</fullName>
        <ecNumber evidence="4">3.1.3.18</ecNumber>
    </recommendedName>
</protein>
<dbReference type="InterPro" id="IPR023214">
    <property type="entry name" value="HAD_sf"/>
</dbReference>
<dbReference type="AlphaFoldDB" id="A0A4R1NQF6"/>
<evidence type="ECO:0000256" key="4">
    <source>
        <dbReference type="ARBA" id="ARBA00013078"/>
    </source>
</evidence>
<dbReference type="Gene3D" id="1.10.150.240">
    <property type="entry name" value="Putative phosphatase, domain 2"/>
    <property type="match status" value="1"/>
</dbReference>
<dbReference type="NCBIfam" id="TIGR01509">
    <property type="entry name" value="HAD-SF-IA-v3"/>
    <property type="match status" value="1"/>
</dbReference>
<dbReference type="InterPro" id="IPR006439">
    <property type="entry name" value="HAD-SF_hydro_IA"/>
</dbReference>
<dbReference type="PANTHER" id="PTHR43434">
    <property type="entry name" value="PHOSPHOGLYCOLATE PHOSPHATASE"/>
    <property type="match status" value="1"/>
</dbReference>
<evidence type="ECO:0000256" key="3">
    <source>
        <dbReference type="ARBA" id="ARBA00006171"/>
    </source>
</evidence>
<proteinExistence type="inferred from homology"/>
<comment type="similarity">
    <text evidence="3">Belongs to the HAD-like hydrolase superfamily. CbbY/CbbZ/Gph/YieH family.</text>
</comment>
<keyword evidence="6" id="KW-1185">Reference proteome</keyword>
<dbReference type="PANTHER" id="PTHR43434:SF1">
    <property type="entry name" value="PHOSPHOGLYCOLATE PHOSPHATASE"/>
    <property type="match status" value="1"/>
</dbReference>
<dbReference type="InterPro" id="IPR041492">
    <property type="entry name" value="HAD_2"/>
</dbReference>
<dbReference type="GO" id="GO:0006281">
    <property type="term" value="P:DNA repair"/>
    <property type="evidence" value="ECO:0007669"/>
    <property type="project" value="TreeGrafter"/>
</dbReference>